<evidence type="ECO:0000259" key="2">
    <source>
        <dbReference type="Pfam" id="PF17836"/>
    </source>
</evidence>
<dbReference type="Proteomes" id="UP001501508">
    <property type="component" value="Unassembled WGS sequence"/>
</dbReference>
<name>A0ABP8M8F6_9BACT</name>
<organism evidence="3 4">
    <name type="scientific">Ravibacter arvi</name>
    <dbReference type="NCBI Taxonomy" id="2051041"/>
    <lineage>
        <taxon>Bacteria</taxon>
        <taxon>Pseudomonadati</taxon>
        <taxon>Bacteroidota</taxon>
        <taxon>Cytophagia</taxon>
        <taxon>Cytophagales</taxon>
        <taxon>Spirosomataceae</taxon>
        <taxon>Ravibacter</taxon>
    </lineage>
</organism>
<evidence type="ECO:0000313" key="3">
    <source>
        <dbReference type="EMBL" id="GAA4444625.1"/>
    </source>
</evidence>
<evidence type="ECO:0000313" key="4">
    <source>
        <dbReference type="Proteomes" id="UP001501508"/>
    </source>
</evidence>
<dbReference type="Gene3D" id="3.40.50.20">
    <property type="match status" value="1"/>
</dbReference>
<dbReference type="InterPro" id="IPR001451">
    <property type="entry name" value="Hexapep"/>
</dbReference>
<dbReference type="PANTHER" id="PTHR43300:SF7">
    <property type="entry name" value="UDP-N-ACETYLBACILLOSAMINE N-ACETYLTRANSFERASE"/>
    <property type="match status" value="1"/>
</dbReference>
<reference evidence="4" key="1">
    <citation type="journal article" date="2019" name="Int. J. Syst. Evol. Microbiol.">
        <title>The Global Catalogue of Microorganisms (GCM) 10K type strain sequencing project: providing services to taxonomists for standard genome sequencing and annotation.</title>
        <authorList>
            <consortium name="The Broad Institute Genomics Platform"/>
            <consortium name="The Broad Institute Genome Sequencing Center for Infectious Disease"/>
            <person name="Wu L."/>
            <person name="Ma J."/>
        </authorList>
    </citation>
    <scope>NUCLEOTIDE SEQUENCE [LARGE SCALE GENOMIC DNA]</scope>
    <source>
        <strain evidence="4">JCM 31920</strain>
    </source>
</reference>
<sequence length="208" mass="21958">MDKQEKLFLFGASGHGKVILEIAEQLGIPVGGFIDADPGITLVAGYPVMREVPARAPMVISIGNNRTRARIAMAHPGNIYPVLIHPRSWVSPRAIVGAGTVVMSGATIHTETRIGRHCIINTNASADHECRISDYVHISPNAALAGDVAVGEGTHIGIGACVIQGVRIGKWCTIGAGAVVIRDVPDYTVVVGNPGRVIRKTDEFISLS</sequence>
<feature type="domain" description="PglD N-terminal" evidence="2">
    <location>
        <begin position="6"/>
        <end position="72"/>
    </location>
</feature>
<dbReference type="CDD" id="cd03360">
    <property type="entry name" value="LbH_AT_putative"/>
    <property type="match status" value="1"/>
</dbReference>
<keyword evidence="4" id="KW-1185">Reference proteome</keyword>
<dbReference type="PANTHER" id="PTHR43300">
    <property type="entry name" value="ACETYLTRANSFERASE"/>
    <property type="match status" value="1"/>
</dbReference>
<dbReference type="Gene3D" id="2.160.10.10">
    <property type="entry name" value="Hexapeptide repeat proteins"/>
    <property type="match status" value="1"/>
</dbReference>
<dbReference type="NCBIfam" id="TIGR03570">
    <property type="entry name" value="NeuD_NnaD"/>
    <property type="match status" value="1"/>
</dbReference>
<dbReference type="SUPFAM" id="SSF51161">
    <property type="entry name" value="Trimeric LpxA-like enzymes"/>
    <property type="match status" value="1"/>
</dbReference>
<dbReference type="InterPro" id="IPR020019">
    <property type="entry name" value="AcTrfase_PglD-like"/>
</dbReference>
<dbReference type="EMBL" id="BAABEY010000032">
    <property type="protein sequence ID" value="GAA4444625.1"/>
    <property type="molecule type" value="Genomic_DNA"/>
</dbReference>
<proteinExistence type="inferred from homology"/>
<dbReference type="InterPro" id="IPR050179">
    <property type="entry name" value="Trans_hexapeptide_repeat"/>
</dbReference>
<evidence type="ECO:0000256" key="1">
    <source>
        <dbReference type="ARBA" id="ARBA00007274"/>
    </source>
</evidence>
<accession>A0ABP8M8F6</accession>
<comment type="caution">
    <text evidence="3">The sequence shown here is derived from an EMBL/GenBank/DDBJ whole genome shotgun (WGS) entry which is preliminary data.</text>
</comment>
<dbReference type="InterPro" id="IPR041561">
    <property type="entry name" value="PglD_N"/>
</dbReference>
<dbReference type="Pfam" id="PF17836">
    <property type="entry name" value="PglD_N"/>
    <property type="match status" value="1"/>
</dbReference>
<gene>
    <name evidence="3" type="ORF">GCM10023091_35130</name>
</gene>
<dbReference type="InterPro" id="IPR011004">
    <property type="entry name" value="Trimer_LpxA-like_sf"/>
</dbReference>
<dbReference type="Pfam" id="PF00132">
    <property type="entry name" value="Hexapep"/>
    <property type="match status" value="1"/>
</dbReference>
<dbReference type="RefSeq" id="WP_345031595.1">
    <property type="nucleotide sequence ID" value="NZ_BAABEY010000032.1"/>
</dbReference>
<comment type="similarity">
    <text evidence="1">Belongs to the transferase hexapeptide repeat family.</text>
</comment>
<protein>
    <submittedName>
        <fullName evidence="3">Acetyltransferase</fullName>
    </submittedName>
</protein>